<keyword evidence="2" id="KW-1185">Reference proteome</keyword>
<gene>
    <name evidence="1" type="ORF">C8F04DRAFT_1253813</name>
</gene>
<dbReference type="Proteomes" id="UP001218188">
    <property type="component" value="Unassembled WGS sequence"/>
</dbReference>
<sequence length="333" mass="37305">MGTPILLFNDDCTRLIARGSISALHGEYDDINISRTRCLIEVTEVVVPAAIIKTHHHTSLSTFGTTPFKLSTALNPTMCGIGEIQEPESSGFGDLIRAELGSAIAVNSNARGNLEVDEESQREGEKILANTPDWNTVIRSRVIKDAFHIFNLFYISVGHGLRVEFARTLRDTLFIPDLEDKARLVSWGQRQNPPESWNDMVTYKWRVRVSIELKKAQTTAQKIDIVAMRRKLSCGIARFRTLQATYTPSALQALARSPPDPNKTPECTLLMLPLALTPEEREKGCVGRVSYTEALARDAQCEAALMRIRQQLHVKSRFMVYKKNHARAQTANT</sequence>
<comment type="caution">
    <text evidence="1">The sequence shown here is derived from an EMBL/GenBank/DDBJ whole genome shotgun (WGS) entry which is preliminary data.</text>
</comment>
<reference evidence="1" key="1">
    <citation type="submission" date="2023-03" db="EMBL/GenBank/DDBJ databases">
        <title>Massive genome expansion in bonnet fungi (Mycena s.s.) driven by repeated elements and novel gene families across ecological guilds.</title>
        <authorList>
            <consortium name="Lawrence Berkeley National Laboratory"/>
            <person name="Harder C.B."/>
            <person name="Miyauchi S."/>
            <person name="Viragh M."/>
            <person name="Kuo A."/>
            <person name="Thoen E."/>
            <person name="Andreopoulos B."/>
            <person name="Lu D."/>
            <person name="Skrede I."/>
            <person name="Drula E."/>
            <person name="Henrissat B."/>
            <person name="Morin E."/>
            <person name="Kohler A."/>
            <person name="Barry K."/>
            <person name="LaButti K."/>
            <person name="Morin E."/>
            <person name="Salamov A."/>
            <person name="Lipzen A."/>
            <person name="Mereny Z."/>
            <person name="Hegedus B."/>
            <person name="Baldrian P."/>
            <person name="Stursova M."/>
            <person name="Weitz H."/>
            <person name="Taylor A."/>
            <person name="Grigoriev I.V."/>
            <person name="Nagy L.G."/>
            <person name="Martin F."/>
            <person name="Kauserud H."/>
        </authorList>
    </citation>
    <scope>NUCLEOTIDE SEQUENCE</scope>
    <source>
        <strain evidence="1">CBHHK200</strain>
    </source>
</reference>
<evidence type="ECO:0000313" key="2">
    <source>
        <dbReference type="Proteomes" id="UP001218188"/>
    </source>
</evidence>
<organism evidence="1 2">
    <name type="scientific">Mycena alexandri</name>
    <dbReference type="NCBI Taxonomy" id="1745969"/>
    <lineage>
        <taxon>Eukaryota</taxon>
        <taxon>Fungi</taxon>
        <taxon>Dikarya</taxon>
        <taxon>Basidiomycota</taxon>
        <taxon>Agaricomycotina</taxon>
        <taxon>Agaricomycetes</taxon>
        <taxon>Agaricomycetidae</taxon>
        <taxon>Agaricales</taxon>
        <taxon>Marasmiineae</taxon>
        <taxon>Mycenaceae</taxon>
        <taxon>Mycena</taxon>
    </lineage>
</organism>
<evidence type="ECO:0000313" key="1">
    <source>
        <dbReference type="EMBL" id="KAJ7040512.1"/>
    </source>
</evidence>
<dbReference type="EMBL" id="JARJCM010000021">
    <property type="protein sequence ID" value="KAJ7040512.1"/>
    <property type="molecule type" value="Genomic_DNA"/>
</dbReference>
<accession>A0AAD6TAY5</accession>
<name>A0AAD6TAY5_9AGAR</name>
<protein>
    <submittedName>
        <fullName evidence="1">Uncharacterized protein</fullName>
    </submittedName>
</protein>
<proteinExistence type="predicted"/>
<dbReference type="AlphaFoldDB" id="A0AAD6TAY5"/>